<dbReference type="PANTHER" id="PTHR16768">
    <property type="entry name" value="DOWN REGULATED IN RENAL CARCINOMA 1/TU3A"/>
    <property type="match status" value="1"/>
</dbReference>
<keyword evidence="1 3" id="KW-0728">SH3 domain</keyword>
<comment type="caution">
    <text evidence="7">The sequence shown here is derived from an EMBL/GenBank/DDBJ whole genome shotgun (WGS) entry which is preliminary data.</text>
</comment>
<evidence type="ECO:0000313" key="7">
    <source>
        <dbReference type="EMBL" id="CAH1783226.1"/>
    </source>
</evidence>
<feature type="domain" description="SH3" evidence="6">
    <location>
        <begin position="1"/>
        <end position="66"/>
    </location>
</feature>
<keyword evidence="2 4" id="KW-0175">Coiled coil</keyword>
<feature type="coiled-coil region" evidence="4">
    <location>
        <begin position="211"/>
        <end position="238"/>
    </location>
</feature>
<evidence type="ECO:0000256" key="2">
    <source>
        <dbReference type="ARBA" id="ARBA00023054"/>
    </source>
</evidence>
<dbReference type="Proteomes" id="UP000749559">
    <property type="component" value="Unassembled WGS sequence"/>
</dbReference>
<protein>
    <recommendedName>
        <fullName evidence="6">SH3 domain-containing protein</fullName>
    </recommendedName>
</protein>
<evidence type="ECO:0000256" key="3">
    <source>
        <dbReference type="PROSITE-ProRule" id="PRU00192"/>
    </source>
</evidence>
<dbReference type="Pfam" id="PF07653">
    <property type="entry name" value="SH3_2"/>
    <property type="match status" value="1"/>
</dbReference>
<sequence>MEMYKAISDFSAPTRVAIGRVLSFKKGDTFEILEPEKAEKVWWGARNLVSNQVGYVPAKYLKFHEKKIGKLLPENYKSEREGHIQTLRDMDDKNNSHNNALPEEIYSHVPQLHLTEPAPDYSTEEINHNGTSKHSRSVSEPGKPVGLISGHKLHNPCMESRERMQLHKELLHKTKTGDPLIKQKSELERTMLNRRETQRKKEWEDKVNSKRTSFDKKLEEQKLKLEQFEHNTGVIEEEDTLQKPEFLKVHAKIRTKSK</sequence>
<dbReference type="InterPro" id="IPR036028">
    <property type="entry name" value="SH3-like_dom_sf"/>
</dbReference>
<evidence type="ECO:0000259" key="6">
    <source>
        <dbReference type="PROSITE" id="PS50002"/>
    </source>
</evidence>
<gene>
    <name evidence="7" type="ORF">OFUS_LOCUS9585</name>
</gene>
<dbReference type="PROSITE" id="PS50002">
    <property type="entry name" value="SH3"/>
    <property type="match status" value="1"/>
</dbReference>
<feature type="region of interest" description="Disordered" evidence="5">
    <location>
        <begin position="125"/>
        <end position="153"/>
    </location>
</feature>
<dbReference type="EMBL" id="CAIIXF020000005">
    <property type="protein sequence ID" value="CAH1783226.1"/>
    <property type="molecule type" value="Genomic_DNA"/>
</dbReference>
<dbReference type="SMART" id="SM00326">
    <property type="entry name" value="SH3"/>
    <property type="match status" value="1"/>
</dbReference>
<proteinExistence type="predicted"/>
<dbReference type="PANTHER" id="PTHR16768:SF5">
    <property type="entry name" value="FI14214P"/>
    <property type="match status" value="1"/>
</dbReference>
<accession>A0A8S4NSF1</accession>
<dbReference type="InterPro" id="IPR001452">
    <property type="entry name" value="SH3_domain"/>
</dbReference>
<evidence type="ECO:0000256" key="4">
    <source>
        <dbReference type="SAM" id="Coils"/>
    </source>
</evidence>
<evidence type="ECO:0000313" key="8">
    <source>
        <dbReference type="Proteomes" id="UP000749559"/>
    </source>
</evidence>
<dbReference type="Gene3D" id="2.30.30.40">
    <property type="entry name" value="SH3 Domains"/>
    <property type="match status" value="1"/>
</dbReference>
<reference evidence="7" key="1">
    <citation type="submission" date="2022-03" db="EMBL/GenBank/DDBJ databases">
        <authorList>
            <person name="Martin C."/>
        </authorList>
    </citation>
    <scope>NUCLEOTIDE SEQUENCE</scope>
</reference>
<keyword evidence="8" id="KW-1185">Reference proteome</keyword>
<dbReference type="Pfam" id="PF06625">
    <property type="entry name" value="DUF1151"/>
    <property type="match status" value="1"/>
</dbReference>
<dbReference type="OrthoDB" id="5963205at2759"/>
<dbReference type="AlphaFoldDB" id="A0A8S4NSF1"/>
<organism evidence="7 8">
    <name type="scientific">Owenia fusiformis</name>
    <name type="common">Polychaete worm</name>
    <dbReference type="NCBI Taxonomy" id="6347"/>
    <lineage>
        <taxon>Eukaryota</taxon>
        <taxon>Metazoa</taxon>
        <taxon>Spiralia</taxon>
        <taxon>Lophotrochozoa</taxon>
        <taxon>Annelida</taxon>
        <taxon>Polychaeta</taxon>
        <taxon>Sedentaria</taxon>
        <taxon>Canalipalpata</taxon>
        <taxon>Sabellida</taxon>
        <taxon>Oweniida</taxon>
        <taxon>Oweniidae</taxon>
        <taxon>Owenia</taxon>
    </lineage>
</organism>
<name>A0A8S4NSF1_OWEFU</name>
<dbReference type="SUPFAM" id="SSF50044">
    <property type="entry name" value="SH3-domain"/>
    <property type="match status" value="1"/>
</dbReference>
<evidence type="ECO:0000256" key="5">
    <source>
        <dbReference type="SAM" id="MobiDB-lite"/>
    </source>
</evidence>
<dbReference type="InterPro" id="IPR009533">
    <property type="entry name" value="FAM107"/>
</dbReference>
<evidence type="ECO:0000256" key="1">
    <source>
        <dbReference type="ARBA" id="ARBA00022443"/>
    </source>
</evidence>